<reference evidence="1 2" key="1">
    <citation type="submission" date="2013-02" db="EMBL/GenBank/DDBJ databases">
        <authorList>
            <person name="Fiebig A."/>
            <person name="Goeker M."/>
            <person name="Klenk H.-P.P."/>
        </authorList>
    </citation>
    <scope>NUCLEOTIDE SEQUENCE [LARGE SCALE GENOMIC DNA]</scope>
    <source>
        <strain evidence="1 2">DSM 19309</strain>
    </source>
</reference>
<protein>
    <submittedName>
        <fullName evidence="1">Uncharacterized protein</fullName>
    </submittedName>
</protein>
<proteinExistence type="predicted"/>
<name>A0A017HT93_9RHOB</name>
<evidence type="ECO:0000313" key="2">
    <source>
        <dbReference type="Proteomes" id="UP000019666"/>
    </source>
</evidence>
<accession>A0A017HT93</accession>
<organism evidence="1 2">
    <name type="scientific">Rubellimicrobium mesophilum DSM 19309</name>
    <dbReference type="NCBI Taxonomy" id="442562"/>
    <lineage>
        <taxon>Bacteria</taxon>
        <taxon>Pseudomonadati</taxon>
        <taxon>Pseudomonadota</taxon>
        <taxon>Alphaproteobacteria</taxon>
        <taxon>Rhodobacterales</taxon>
        <taxon>Roseobacteraceae</taxon>
        <taxon>Rubellimicrobium</taxon>
    </lineage>
</organism>
<dbReference type="EMBL" id="AOSK01000023">
    <property type="protein sequence ID" value="EYD77727.1"/>
    <property type="molecule type" value="Genomic_DNA"/>
</dbReference>
<dbReference type="AlphaFoldDB" id="A0A017HT93"/>
<dbReference type="RefSeq" id="WP_037281361.1">
    <property type="nucleotide sequence ID" value="NZ_KK088584.1"/>
</dbReference>
<evidence type="ECO:0000313" key="1">
    <source>
        <dbReference type="EMBL" id="EYD77727.1"/>
    </source>
</evidence>
<gene>
    <name evidence="1" type="ORF">Rumeso_00685</name>
</gene>
<dbReference type="HOGENOM" id="CLU_2619839_0_0_5"/>
<comment type="caution">
    <text evidence="1">The sequence shown here is derived from an EMBL/GenBank/DDBJ whole genome shotgun (WGS) entry which is preliminary data.</text>
</comment>
<dbReference type="Proteomes" id="UP000019666">
    <property type="component" value="Unassembled WGS sequence"/>
</dbReference>
<keyword evidence="2" id="KW-1185">Reference proteome</keyword>
<sequence length="78" mass="8429">MMNADRLPYAFTASSDEIENAESILQDLEKIIFGTLPPAQAEAAYVAALKHLLTLIGGDAILATDRLFERVTRPGQGP</sequence>